<dbReference type="InterPro" id="IPR013767">
    <property type="entry name" value="PAS_fold"/>
</dbReference>
<dbReference type="Gene3D" id="1.10.287.130">
    <property type="match status" value="1"/>
</dbReference>
<dbReference type="Pfam" id="PF00512">
    <property type="entry name" value="HisKA"/>
    <property type="match status" value="1"/>
</dbReference>
<protein>
    <recommendedName>
        <fullName evidence="2">histidine kinase</fullName>
        <ecNumber evidence="2">2.7.13.3</ecNumber>
    </recommendedName>
</protein>
<dbReference type="SMART" id="SM00086">
    <property type="entry name" value="PAC"/>
    <property type="match status" value="1"/>
</dbReference>
<accession>A0A1Y0YN66</accession>
<dbReference type="CDD" id="cd00082">
    <property type="entry name" value="HisKA"/>
    <property type="match status" value="1"/>
</dbReference>
<proteinExistence type="predicted"/>
<name>A0A1Y0YN66_BACLI</name>
<dbReference type="SMART" id="SM00388">
    <property type="entry name" value="HisKA"/>
    <property type="match status" value="1"/>
</dbReference>
<evidence type="ECO:0000313" key="11">
    <source>
        <dbReference type="EMBL" id="TWL22190.1"/>
    </source>
</evidence>
<dbReference type="InterPro" id="IPR001610">
    <property type="entry name" value="PAC"/>
</dbReference>
<dbReference type="GO" id="GO:0005524">
    <property type="term" value="F:ATP binding"/>
    <property type="evidence" value="ECO:0007669"/>
    <property type="project" value="UniProtKB-KW"/>
</dbReference>
<keyword evidence="10" id="KW-1133">Transmembrane helix</keyword>
<dbReference type="Pfam" id="PF02518">
    <property type="entry name" value="HATPase_c"/>
    <property type="match status" value="1"/>
</dbReference>
<keyword evidence="7" id="KW-0067">ATP-binding</keyword>
<dbReference type="RefSeq" id="WP_003181386.1">
    <property type="nucleotide sequence ID" value="NZ_BEXU01000005.1"/>
</dbReference>
<dbReference type="PROSITE" id="PS50112">
    <property type="entry name" value="PAS"/>
    <property type="match status" value="1"/>
</dbReference>
<keyword evidence="10" id="KW-0472">Membrane</keyword>
<dbReference type="InterPro" id="IPR003594">
    <property type="entry name" value="HATPase_dom"/>
</dbReference>
<dbReference type="InterPro" id="IPR003661">
    <property type="entry name" value="HisK_dim/P_dom"/>
</dbReference>
<organism evidence="11 12">
    <name type="scientific">Bacillus licheniformis</name>
    <dbReference type="NCBI Taxonomy" id="1402"/>
    <lineage>
        <taxon>Bacteria</taxon>
        <taxon>Bacillati</taxon>
        <taxon>Bacillota</taxon>
        <taxon>Bacilli</taxon>
        <taxon>Bacillales</taxon>
        <taxon>Bacillaceae</taxon>
        <taxon>Bacillus</taxon>
    </lineage>
</organism>
<gene>
    <name evidence="11" type="ORF">CHCC16736_0653</name>
</gene>
<dbReference type="SUPFAM" id="SSF55785">
    <property type="entry name" value="PYP-like sensor domain (PAS domain)"/>
    <property type="match status" value="1"/>
</dbReference>
<evidence type="ECO:0000256" key="8">
    <source>
        <dbReference type="ARBA" id="ARBA00023012"/>
    </source>
</evidence>
<keyword evidence="10" id="KW-0812">Transmembrane</keyword>
<dbReference type="GO" id="GO:0000155">
    <property type="term" value="F:phosphorelay sensor kinase activity"/>
    <property type="evidence" value="ECO:0007669"/>
    <property type="project" value="InterPro"/>
</dbReference>
<dbReference type="EC" id="2.7.13.3" evidence="2"/>
<keyword evidence="6 11" id="KW-0418">Kinase</keyword>
<dbReference type="PROSITE" id="PS50113">
    <property type="entry name" value="PAC"/>
    <property type="match status" value="1"/>
</dbReference>
<evidence type="ECO:0000256" key="2">
    <source>
        <dbReference type="ARBA" id="ARBA00012438"/>
    </source>
</evidence>
<dbReference type="GO" id="GO:0006355">
    <property type="term" value="P:regulation of DNA-templated transcription"/>
    <property type="evidence" value="ECO:0007669"/>
    <property type="project" value="InterPro"/>
</dbReference>
<dbReference type="InterPro" id="IPR004358">
    <property type="entry name" value="Sig_transdc_His_kin-like_C"/>
</dbReference>
<dbReference type="Gene3D" id="3.30.450.20">
    <property type="entry name" value="PAS domain"/>
    <property type="match status" value="1"/>
</dbReference>
<dbReference type="SMART" id="SM00091">
    <property type="entry name" value="PAS"/>
    <property type="match status" value="1"/>
</dbReference>
<comment type="catalytic activity">
    <reaction evidence="1">
        <text>ATP + protein L-histidine = ADP + protein N-phospho-L-histidine.</text>
        <dbReference type="EC" id="2.7.13.3"/>
    </reaction>
</comment>
<keyword evidence="5" id="KW-0547">Nucleotide-binding</keyword>
<dbReference type="PRINTS" id="PR00344">
    <property type="entry name" value="BCTRLSENSOR"/>
</dbReference>
<sequence length="445" mass="50498">MKRYQGRIIATVLAMTFIMFWNFLFYGVLGNKINWTVDLLFTLVTLISVWWLTLYIDESNQLVYKLKESEKKYKELSSETNRIMDNLQEIVFQTDRIGYITFLNQAWTTLTGYSVEESLGTMYNDYFDHEERISNHLIAQLKNKEPEGRIEVLYHRKDGSKFWGEVHYKLYYKNGQFTGSLGTLTDVTERKKAEMELFKSNQRLAMQSQKLAMAGQLAAGIAHEVRNPLTSVNGFLQLMKAEYPDRKDYFDIIFSEIKRIDSVLGELLVLAKPHQVQFKKIKINSVLQQVATLLETNAVLSHIKIEKAFQHGEEWEINGDENQIKQVFINLIKNGIEAMPDGGKITISSKAEGDYVKISIKDEGGGISQADLAKLGEPFFSTKEEGTGLGLTICLNIIGAHNGEMKIDSKLGEGSTFHILLPVDKGAASEENDIQQGCCSRATIK</sequence>
<dbReference type="AlphaFoldDB" id="A0A1Y0YN66"/>
<dbReference type="SUPFAM" id="SSF47384">
    <property type="entry name" value="Homodimeric domain of signal transducing histidine kinase"/>
    <property type="match status" value="1"/>
</dbReference>
<dbReference type="InterPro" id="IPR036890">
    <property type="entry name" value="HATPase_C_sf"/>
</dbReference>
<dbReference type="PROSITE" id="PS50109">
    <property type="entry name" value="HIS_KIN"/>
    <property type="match status" value="1"/>
</dbReference>
<reference evidence="11 12" key="1">
    <citation type="submission" date="2019-06" db="EMBL/GenBank/DDBJ databases">
        <title>Genome sequence analysis of &gt;100 Bacillus licheniformis strains suggests intrinsic resistance to this species.</title>
        <authorList>
            <person name="Wels M."/>
            <person name="Siezen R.J."/>
            <person name="Johansen E."/>
            <person name="Stuer-Lauridsen B."/>
            <person name="Bjerre K."/>
            <person name="Nielsen B.K.K."/>
        </authorList>
    </citation>
    <scope>NUCLEOTIDE SEQUENCE [LARGE SCALE GENOMIC DNA]</scope>
    <source>
        <strain evidence="11 12">BAC-16736</strain>
    </source>
</reference>
<keyword evidence="9" id="KW-0175">Coiled coil</keyword>
<keyword evidence="8" id="KW-0902">Two-component regulatory system</keyword>
<dbReference type="SMART" id="SM00387">
    <property type="entry name" value="HATPase_c"/>
    <property type="match status" value="1"/>
</dbReference>
<evidence type="ECO:0000313" key="12">
    <source>
        <dbReference type="Proteomes" id="UP000435910"/>
    </source>
</evidence>
<dbReference type="InterPro" id="IPR000700">
    <property type="entry name" value="PAS-assoc_C"/>
</dbReference>
<dbReference type="EMBL" id="NILC01000030">
    <property type="protein sequence ID" value="TWL22190.1"/>
    <property type="molecule type" value="Genomic_DNA"/>
</dbReference>
<keyword evidence="3" id="KW-0597">Phosphoprotein</keyword>
<dbReference type="InterPro" id="IPR035965">
    <property type="entry name" value="PAS-like_dom_sf"/>
</dbReference>
<dbReference type="PANTHER" id="PTHR43065">
    <property type="entry name" value="SENSOR HISTIDINE KINASE"/>
    <property type="match status" value="1"/>
</dbReference>
<dbReference type="NCBIfam" id="TIGR00229">
    <property type="entry name" value="sensory_box"/>
    <property type="match status" value="1"/>
</dbReference>
<evidence type="ECO:0000256" key="1">
    <source>
        <dbReference type="ARBA" id="ARBA00000085"/>
    </source>
</evidence>
<dbReference type="Pfam" id="PF00989">
    <property type="entry name" value="PAS"/>
    <property type="match status" value="1"/>
</dbReference>
<evidence type="ECO:0000256" key="4">
    <source>
        <dbReference type="ARBA" id="ARBA00022679"/>
    </source>
</evidence>
<dbReference type="PANTHER" id="PTHR43065:SF34">
    <property type="entry name" value="SPORULATION KINASE A"/>
    <property type="match status" value="1"/>
</dbReference>
<dbReference type="InterPro" id="IPR000014">
    <property type="entry name" value="PAS"/>
</dbReference>
<feature type="coiled-coil region" evidence="9">
    <location>
        <begin position="59"/>
        <end position="86"/>
    </location>
</feature>
<dbReference type="InterPro" id="IPR005467">
    <property type="entry name" value="His_kinase_dom"/>
</dbReference>
<evidence type="ECO:0000256" key="9">
    <source>
        <dbReference type="SAM" id="Coils"/>
    </source>
</evidence>
<dbReference type="Proteomes" id="UP000435910">
    <property type="component" value="Unassembled WGS sequence"/>
</dbReference>
<feature type="transmembrane region" description="Helical" evidence="10">
    <location>
        <begin position="35"/>
        <end position="56"/>
    </location>
</feature>
<dbReference type="Gene3D" id="3.30.565.10">
    <property type="entry name" value="Histidine kinase-like ATPase, C-terminal domain"/>
    <property type="match status" value="1"/>
</dbReference>
<evidence type="ECO:0000256" key="7">
    <source>
        <dbReference type="ARBA" id="ARBA00022840"/>
    </source>
</evidence>
<dbReference type="InterPro" id="IPR036097">
    <property type="entry name" value="HisK_dim/P_sf"/>
</dbReference>
<feature type="transmembrane region" description="Helical" evidence="10">
    <location>
        <begin position="7"/>
        <end position="29"/>
    </location>
</feature>
<comment type="caution">
    <text evidence="11">The sequence shown here is derived from an EMBL/GenBank/DDBJ whole genome shotgun (WGS) entry which is preliminary data.</text>
</comment>
<evidence type="ECO:0000256" key="5">
    <source>
        <dbReference type="ARBA" id="ARBA00022741"/>
    </source>
</evidence>
<dbReference type="SUPFAM" id="SSF55874">
    <property type="entry name" value="ATPase domain of HSP90 chaperone/DNA topoisomerase II/histidine kinase"/>
    <property type="match status" value="1"/>
</dbReference>
<evidence type="ECO:0000256" key="3">
    <source>
        <dbReference type="ARBA" id="ARBA00022553"/>
    </source>
</evidence>
<keyword evidence="4" id="KW-0808">Transferase</keyword>
<evidence type="ECO:0000256" key="10">
    <source>
        <dbReference type="SAM" id="Phobius"/>
    </source>
</evidence>
<dbReference type="CDD" id="cd00130">
    <property type="entry name" value="PAS"/>
    <property type="match status" value="1"/>
</dbReference>
<evidence type="ECO:0000256" key="6">
    <source>
        <dbReference type="ARBA" id="ARBA00022777"/>
    </source>
</evidence>